<protein>
    <recommendedName>
        <fullName evidence="10">Chromatin modification-related protein</fullName>
    </recommendedName>
</protein>
<gene>
    <name evidence="13" type="ORF">H1R20_g16169</name>
</gene>
<dbReference type="GO" id="GO:0000785">
    <property type="term" value="C:chromatin"/>
    <property type="evidence" value="ECO:0007669"/>
    <property type="project" value="UniProtKB-ARBA"/>
</dbReference>
<dbReference type="Pfam" id="PF12998">
    <property type="entry name" value="ING"/>
    <property type="match status" value="2"/>
</dbReference>
<evidence type="ECO:0000256" key="7">
    <source>
        <dbReference type="PIRSR" id="PIRSR628651-50"/>
    </source>
</evidence>
<feature type="binding site" evidence="8">
    <location>
        <position position="295"/>
    </location>
    <ligand>
        <name>Zn(2+)</name>
        <dbReference type="ChEBI" id="CHEBI:29105"/>
        <label>2</label>
    </ligand>
</feature>
<keyword evidence="3 8" id="KW-0479">Metal-binding</keyword>
<evidence type="ECO:0000313" key="13">
    <source>
        <dbReference type="EMBL" id="KAJ2920930.1"/>
    </source>
</evidence>
<evidence type="ECO:0000313" key="14">
    <source>
        <dbReference type="Proteomes" id="UP001140091"/>
    </source>
</evidence>
<feature type="region of interest" description="Disordered" evidence="11">
    <location>
        <begin position="1"/>
        <end position="41"/>
    </location>
</feature>
<comment type="domain">
    <text evidence="10">The PHD-type zinc finger mediates the binding to H3K4me3.</text>
</comment>
<reference evidence="13" key="1">
    <citation type="submission" date="2022-06" db="EMBL/GenBank/DDBJ databases">
        <title>Genome Sequence of Candolleomyces eurysporus.</title>
        <authorList>
            <person name="Buettner E."/>
        </authorList>
    </citation>
    <scope>NUCLEOTIDE SEQUENCE</scope>
    <source>
        <strain evidence="13">VTCC 930004</strain>
    </source>
</reference>
<feature type="compositionally biased region" description="Basic and acidic residues" evidence="11">
    <location>
        <begin position="28"/>
        <end position="41"/>
    </location>
</feature>
<organism evidence="13 14">
    <name type="scientific">Candolleomyces eurysporus</name>
    <dbReference type="NCBI Taxonomy" id="2828524"/>
    <lineage>
        <taxon>Eukaryota</taxon>
        <taxon>Fungi</taxon>
        <taxon>Dikarya</taxon>
        <taxon>Basidiomycota</taxon>
        <taxon>Agaricomycotina</taxon>
        <taxon>Agaricomycetes</taxon>
        <taxon>Agaricomycetidae</taxon>
        <taxon>Agaricales</taxon>
        <taxon>Agaricineae</taxon>
        <taxon>Psathyrellaceae</taxon>
        <taxon>Candolleomyces</taxon>
    </lineage>
</organism>
<feature type="binding site" evidence="8">
    <location>
        <position position="306"/>
    </location>
    <ligand>
        <name>Zn(2+)</name>
        <dbReference type="ChEBI" id="CHEBI:29105"/>
        <label>1</label>
    </ligand>
</feature>
<dbReference type="OrthoDB" id="5411773at2759"/>
<evidence type="ECO:0000256" key="4">
    <source>
        <dbReference type="ARBA" id="ARBA00022771"/>
    </source>
</evidence>
<comment type="similarity">
    <text evidence="2 10">Belongs to the ING family.</text>
</comment>
<name>A0A9W8M6R5_9AGAR</name>
<keyword evidence="5 8" id="KW-0862">Zinc</keyword>
<evidence type="ECO:0000256" key="11">
    <source>
        <dbReference type="SAM" id="MobiDB-lite"/>
    </source>
</evidence>
<keyword evidence="14" id="KW-1185">Reference proteome</keyword>
<evidence type="ECO:0000256" key="1">
    <source>
        <dbReference type="ARBA" id="ARBA00004123"/>
    </source>
</evidence>
<evidence type="ECO:0000259" key="12">
    <source>
        <dbReference type="PROSITE" id="PS50016"/>
    </source>
</evidence>
<feature type="domain" description="PHD-type" evidence="12">
    <location>
        <begin position="279"/>
        <end position="328"/>
    </location>
</feature>
<keyword evidence="6 10" id="KW-0539">Nucleus</keyword>
<proteinExistence type="inferred from homology"/>
<dbReference type="GO" id="GO:0008270">
    <property type="term" value="F:zinc ion binding"/>
    <property type="evidence" value="ECO:0007669"/>
    <property type="project" value="UniProtKB-KW"/>
</dbReference>
<dbReference type="InterPro" id="IPR028651">
    <property type="entry name" value="ING_fam"/>
</dbReference>
<dbReference type="PROSITE" id="PS50016">
    <property type="entry name" value="ZF_PHD_2"/>
    <property type="match status" value="1"/>
</dbReference>
<comment type="subunit">
    <text evidence="10">Component of an histone acetyltransferase complex. Interacts with H3K4me3 and to a lesser extent with H3K4me2.</text>
</comment>
<dbReference type="Proteomes" id="UP001140091">
    <property type="component" value="Unassembled WGS sequence"/>
</dbReference>
<dbReference type="InterPro" id="IPR013083">
    <property type="entry name" value="Znf_RING/FYVE/PHD"/>
</dbReference>
<dbReference type="PANTHER" id="PTHR10333">
    <property type="entry name" value="INHIBITOR OF GROWTH PROTEIN"/>
    <property type="match status" value="1"/>
</dbReference>
<dbReference type="AlphaFoldDB" id="A0A9W8M6R5"/>
<dbReference type="Gene3D" id="6.10.140.1740">
    <property type="match status" value="1"/>
</dbReference>
<comment type="function">
    <text evidence="10">Component of an histone acetyltransferase complex.</text>
</comment>
<feature type="site" description="Histone H3K4me3 binding" evidence="7">
    <location>
        <position position="292"/>
    </location>
</feature>
<sequence length="330" mass="37364">MSSRKRRRSQAFQEEEIQVDVVEDVDSDASHSLDENKDQAEKEREVWDAVREERYEIVEQLPLTIHRQLSLLHQLDEQSQNYSTTLMPMLKNYISLRKKLASADPADTETSQETAAPASVFPPLLSSQPAKPMASMPVPIERTKRPETSREHLSYIAWLSEEILRASQEKVNLAQATCDSVERHIRLLDLAIREQEASLSNEGSIQLPDLTLPKSARDTKSECTNAIDSYNAIGAYANDTLNDHLDEEEDEPPLENQLTKSVAASLVINPKKLEGEEEELYCYCNRVSFGEMIACDNPQCNLEWFHLGCVGLAESPDGEWYCENCTKFDA</sequence>
<feature type="compositionally biased region" description="Acidic residues" evidence="11">
    <location>
        <begin position="13"/>
        <end position="27"/>
    </location>
</feature>
<dbReference type="GO" id="GO:0006355">
    <property type="term" value="P:regulation of DNA-templated transcription"/>
    <property type="evidence" value="ECO:0007669"/>
    <property type="project" value="TreeGrafter"/>
</dbReference>
<dbReference type="InterPro" id="IPR011011">
    <property type="entry name" value="Znf_FYVE_PHD"/>
</dbReference>
<dbReference type="EMBL" id="JANBPK010001718">
    <property type="protein sequence ID" value="KAJ2920930.1"/>
    <property type="molecule type" value="Genomic_DNA"/>
</dbReference>
<dbReference type="CDD" id="cd15587">
    <property type="entry name" value="PHD_Yng1p_like"/>
    <property type="match status" value="1"/>
</dbReference>
<dbReference type="InterPro" id="IPR019786">
    <property type="entry name" value="Zinc_finger_PHD-type_CS"/>
</dbReference>
<keyword evidence="10" id="KW-0156">Chromatin regulator</keyword>
<dbReference type="SMART" id="SM01408">
    <property type="entry name" value="ING"/>
    <property type="match status" value="1"/>
</dbReference>
<evidence type="ECO:0000256" key="10">
    <source>
        <dbReference type="RuleBase" id="RU361213"/>
    </source>
</evidence>
<feature type="binding site" evidence="8">
    <location>
        <position position="325"/>
    </location>
    <ligand>
        <name>Zn(2+)</name>
        <dbReference type="ChEBI" id="CHEBI:29105"/>
        <label>2</label>
    </ligand>
</feature>
<dbReference type="PROSITE" id="PS01359">
    <property type="entry name" value="ZF_PHD_1"/>
    <property type="match status" value="1"/>
</dbReference>
<evidence type="ECO:0000256" key="2">
    <source>
        <dbReference type="ARBA" id="ARBA00010210"/>
    </source>
</evidence>
<feature type="site" description="Histone H3K4me3 binding" evidence="7">
    <location>
        <position position="304"/>
    </location>
</feature>
<dbReference type="CDD" id="cd16859">
    <property type="entry name" value="ING_ING4_5"/>
    <property type="match status" value="1"/>
</dbReference>
<dbReference type="Gene3D" id="3.30.40.10">
    <property type="entry name" value="Zinc/RING finger domain, C3HC4 (zinc finger)"/>
    <property type="match status" value="1"/>
</dbReference>
<feature type="site" description="Histone H3K4me3 binding" evidence="7">
    <location>
        <position position="281"/>
    </location>
</feature>
<evidence type="ECO:0000256" key="9">
    <source>
        <dbReference type="PROSITE-ProRule" id="PRU00146"/>
    </source>
</evidence>
<feature type="binding site" evidence="8">
    <location>
        <position position="282"/>
    </location>
    <ligand>
        <name>Zn(2+)</name>
        <dbReference type="ChEBI" id="CHEBI:29105"/>
        <label>1</label>
    </ligand>
</feature>
<accession>A0A9W8M6R5</accession>
<evidence type="ECO:0000256" key="8">
    <source>
        <dbReference type="PIRSR" id="PIRSR628651-51"/>
    </source>
</evidence>
<dbReference type="InterPro" id="IPR019787">
    <property type="entry name" value="Znf_PHD-finger"/>
</dbReference>
<feature type="binding site" evidence="8">
    <location>
        <position position="322"/>
    </location>
    <ligand>
        <name>Zn(2+)</name>
        <dbReference type="ChEBI" id="CHEBI:29105"/>
        <label>2</label>
    </ligand>
</feature>
<dbReference type="GO" id="GO:0005634">
    <property type="term" value="C:nucleus"/>
    <property type="evidence" value="ECO:0007669"/>
    <property type="project" value="UniProtKB-SubCell"/>
</dbReference>
<comment type="subcellular location">
    <subcellularLocation>
        <location evidence="1 10">Nucleus</location>
    </subcellularLocation>
</comment>
<dbReference type="GO" id="GO:0006325">
    <property type="term" value="P:chromatin organization"/>
    <property type="evidence" value="ECO:0007669"/>
    <property type="project" value="UniProtKB-KW"/>
</dbReference>
<evidence type="ECO:0000256" key="3">
    <source>
        <dbReference type="ARBA" id="ARBA00022723"/>
    </source>
</evidence>
<dbReference type="SUPFAM" id="SSF57903">
    <property type="entry name" value="FYVE/PHD zinc finger"/>
    <property type="match status" value="1"/>
</dbReference>
<evidence type="ECO:0000256" key="6">
    <source>
        <dbReference type="ARBA" id="ARBA00023242"/>
    </source>
</evidence>
<dbReference type="InterPro" id="IPR001965">
    <property type="entry name" value="Znf_PHD"/>
</dbReference>
<feature type="site" description="Histone H3K4me3 binding" evidence="7">
    <location>
        <position position="296"/>
    </location>
</feature>
<keyword evidence="4 9" id="KW-0863">Zinc-finger</keyword>
<dbReference type="SMART" id="SM00249">
    <property type="entry name" value="PHD"/>
    <property type="match status" value="1"/>
</dbReference>
<feature type="non-terminal residue" evidence="13">
    <location>
        <position position="1"/>
    </location>
</feature>
<feature type="binding site" evidence="8">
    <location>
        <position position="284"/>
    </location>
    <ligand>
        <name>Zn(2+)</name>
        <dbReference type="ChEBI" id="CHEBI:29105"/>
        <label>1</label>
    </ligand>
</feature>
<evidence type="ECO:0000256" key="5">
    <source>
        <dbReference type="ARBA" id="ARBA00022833"/>
    </source>
</evidence>
<comment type="caution">
    <text evidence="13">The sequence shown here is derived from an EMBL/GenBank/DDBJ whole genome shotgun (WGS) entry which is preliminary data.</text>
</comment>
<feature type="binding site" evidence="8">
    <location>
        <position position="309"/>
    </location>
    <ligand>
        <name>Zn(2+)</name>
        <dbReference type="ChEBI" id="CHEBI:29105"/>
        <label>1</label>
    </ligand>
</feature>
<dbReference type="InterPro" id="IPR024610">
    <property type="entry name" value="ING_N_histone-binding"/>
</dbReference>
<feature type="binding site" evidence="8">
    <location>
        <position position="300"/>
    </location>
    <ligand>
        <name>Zn(2+)</name>
        <dbReference type="ChEBI" id="CHEBI:29105"/>
        <label>2</label>
    </ligand>
</feature>